<dbReference type="GO" id="GO:0051607">
    <property type="term" value="P:defense response to virus"/>
    <property type="evidence" value="ECO:0007669"/>
    <property type="project" value="UniProtKB-UniRule"/>
</dbReference>
<dbReference type="GO" id="GO:0043571">
    <property type="term" value="P:maintenance of CRISPR repeat elements"/>
    <property type="evidence" value="ECO:0007669"/>
    <property type="project" value="UniProtKB-UniRule"/>
</dbReference>
<dbReference type="InterPro" id="IPR021127">
    <property type="entry name" value="CRISPR_associated_Cas2"/>
</dbReference>
<evidence type="ECO:0000256" key="2">
    <source>
        <dbReference type="ARBA" id="ARBA00009959"/>
    </source>
</evidence>
<dbReference type="GO" id="GO:0046872">
    <property type="term" value="F:metal ion binding"/>
    <property type="evidence" value="ECO:0007669"/>
    <property type="project" value="UniProtKB-KW"/>
</dbReference>
<evidence type="ECO:0000256" key="6">
    <source>
        <dbReference type="ARBA" id="ARBA00022801"/>
    </source>
</evidence>
<evidence type="ECO:0000313" key="11">
    <source>
        <dbReference type="Proteomes" id="UP000002026"/>
    </source>
</evidence>
<dbReference type="HAMAP" id="MF_01471">
    <property type="entry name" value="Cas2"/>
    <property type="match status" value="1"/>
</dbReference>
<dbReference type="eggNOG" id="COG3512">
    <property type="taxonomic scope" value="Bacteria"/>
</dbReference>
<dbReference type="HOGENOM" id="CLU_2013750_0_0_11"/>
<evidence type="ECO:0000256" key="3">
    <source>
        <dbReference type="ARBA" id="ARBA00022722"/>
    </source>
</evidence>
<accession>C7N0Z2</accession>
<evidence type="ECO:0000256" key="9">
    <source>
        <dbReference type="HAMAP-Rule" id="MF_01471"/>
    </source>
</evidence>
<evidence type="ECO:0000256" key="4">
    <source>
        <dbReference type="ARBA" id="ARBA00022723"/>
    </source>
</evidence>
<sequence length="123" mass="13932">MVVVCGTNQRPSAMLMATEANVRHTLVPLKPTNKHGTKTSYPKFRKALRDDGFVMVAPELYMRVVANRKAIRKHLKRMAEKLPETDTVVTLSLTEKQWEKMVYLVGEKSDQELLVGGKSHVIL</sequence>
<evidence type="ECO:0000256" key="7">
    <source>
        <dbReference type="ARBA" id="ARBA00022842"/>
    </source>
</evidence>
<dbReference type="EC" id="3.1.-.-" evidence="9"/>
<keyword evidence="11" id="KW-1185">Reference proteome</keyword>
<dbReference type="KEGG" id="shi:Shel_22040"/>
<dbReference type="Proteomes" id="UP000002026">
    <property type="component" value="Chromosome"/>
</dbReference>
<comment type="similarity">
    <text evidence="2 9">Belongs to the CRISPR-associated endoribonuclease Cas2 protein family.</text>
</comment>
<organism evidence="10 11">
    <name type="scientific">Slackia heliotrinireducens (strain ATCC 29202 / DSM 20476 / NCTC 11029 / RHS 1)</name>
    <name type="common">Peptococcus heliotrinreducens</name>
    <dbReference type="NCBI Taxonomy" id="471855"/>
    <lineage>
        <taxon>Bacteria</taxon>
        <taxon>Bacillati</taxon>
        <taxon>Actinomycetota</taxon>
        <taxon>Coriobacteriia</taxon>
        <taxon>Eggerthellales</taxon>
        <taxon>Eggerthellaceae</taxon>
        <taxon>Slackia</taxon>
    </lineage>
</organism>
<evidence type="ECO:0000256" key="1">
    <source>
        <dbReference type="ARBA" id="ARBA00001946"/>
    </source>
</evidence>
<dbReference type="Pfam" id="PF09827">
    <property type="entry name" value="CRISPR_Cas2"/>
    <property type="match status" value="1"/>
</dbReference>
<comment type="subunit">
    <text evidence="9">Homodimer, forms a heterotetramer with a Cas1 homodimer.</text>
</comment>
<dbReference type="GO" id="GO:0004521">
    <property type="term" value="F:RNA endonuclease activity"/>
    <property type="evidence" value="ECO:0007669"/>
    <property type="project" value="InterPro"/>
</dbReference>
<dbReference type="AlphaFoldDB" id="C7N0Z2"/>
<keyword evidence="3 9" id="KW-0540">Nuclease</keyword>
<comment type="caution">
    <text evidence="9">Lacks conserved residue(s) required for the propagation of feature annotation.</text>
</comment>
<dbReference type="GO" id="GO:0016787">
    <property type="term" value="F:hydrolase activity"/>
    <property type="evidence" value="ECO:0007669"/>
    <property type="project" value="UniProtKB-KW"/>
</dbReference>
<keyword evidence="4" id="KW-0479">Metal-binding</keyword>
<gene>
    <name evidence="9" type="primary">cas2</name>
    <name evidence="10" type="ordered locus">Shel_22040</name>
</gene>
<name>C7N0Z2_SLAHD</name>
<proteinExistence type="inferred from homology"/>
<comment type="cofactor">
    <cofactor evidence="1">
        <name>Mg(2+)</name>
        <dbReference type="ChEBI" id="CHEBI:18420"/>
    </cofactor>
</comment>
<comment type="function">
    <text evidence="9">CRISPR (clustered regularly interspaced short palindromic repeat), is an adaptive immune system that provides protection against mobile genetic elements (viruses, transposable elements and conjugative plasmids). CRISPR clusters contain sequences complementary to antecedent mobile elements and target invading nucleic acids. CRISPR clusters are transcribed and processed into CRISPR RNA (crRNA). Functions as a ssRNA-specific endoribonuclease. Involved in the integration of spacer DNA into the CRISPR cassette.</text>
</comment>
<reference evidence="10 11" key="1">
    <citation type="journal article" date="2009" name="Stand. Genomic Sci.">
        <title>Complete genome sequence of Slackia heliotrinireducens type strain (RHS 1).</title>
        <authorList>
            <person name="Pukall R."/>
            <person name="Lapidus A."/>
            <person name="Nolan M."/>
            <person name="Copeland A."/>
            <person name="Glavina Del Rio T."/>
            <person name="Lucas S."/>
            <person name="Chen F."/>
            <person name="Tice H."/>
            <person name="Cheng J.F."/>
            <person name="Chertkov O."/>
            <person name="Bruce D."/>
            <person name="Goodwin L."/>
            <person name="Kuske C."/>
            <person name="Brettin T."/>
            <person name="Detter J.C."/>
            <person name="Han C."/>
            <person name="Pitluck S."/>
            <person name="Pati A."/>
            <person name="Mavrommatis K."/>
            <person name="Ivanova N."/>
            <person name="Ovchinnikova G."/>
            <person name="Chen A."/>
            <person name="Palaniappan K."/>
            <person name="Schneider S."/>
            <person name="Rohde M."/>
            <person name="Chain P."/>
            <person name="D'haeseleer P."/>
            <person name="Goker M."/>
            <person name="Bristow J."/>
            <person name="Eisen J.A."/>
            <person name="Markowitz V."/>
            <person name="Kyrpides N.C."/>
            <person name="Klenk H.P."/>
            <person name="Hugenholtz P."/>
        </authorList>
    </citation>
    <scope>NUCLEOTIDE SEQUENCE [LARGE SCALE GENOMIC DNA]</scope>
    <source>
        <strain evidence="11">ATCC 29202 / DSM 20476 / NCTC 11029 / RHS 1</strain>
    </source>
</reference>
<dbReference type="SUPFAM" id="SSF143430">
    <property type="entry name" value="TTP0101/SSO1404-like"/>
    <property type="match status" value="1"/>
</dbReference>
<keyword evidence="5 9" id="KW-0255">Endonuclease</keyword>
<evidence type="ECO:0000256" key="8">
    <source>
        <dbReference type="ARBA" id="ARBA00023118"/>
    </source>
</evidence>
<keyword evidence="6 9" id="KW-0378">Hydrolase</keyword>
<keyword evidence="8 9" id="KW-0051">Antiviral defense</keyword>
<protein>
    <recommendedName>
        <fullName evidence="9">CRISPR-associated endoribonuclease Cas2</fullName>
        <ecNumber evidence="9">3.1.-.-</ecNumber>
    </recommendedName>
</protein>
<dbReference type="NCBIfam" id="TIGR01573">
    <property type="entry name" value="cas2"/>
    <property type="match status" value="1"/>
</dbReference>
<evidence type="ECO:0000256" key="5">
    <source>
        <dbReference type="ARBA" id="ARBA00022759"/>
    </source>
</evidence>
<dbReference type="EMBL" id="CP001684">
    <property type="protein sequence ID" value="ACV23214.1"/>
    <property type="molecule type" value="Genomic_DNA"/>
</dbReference>
<dbReference type="STRING" id="471855.Shel_22040"/>
<keyword evidence="7" id="KW-0460">Magnesium</keyword>
<evidence type="ECO:0000313" key="10">
    <source>
        <dbReference type="EMBL" id="ACV23214.1"/>
    </source>
</evidence>
<dbReference type="InterPro" id="IPR019199">
    <property type="entry name" value="Virulence_VapD/CRISPR_Cas2"/>
</dbReference>